<dbReference type="EMBL" id="EAAA01001331">
    <property type="status" value="NOT_ANNOTATED_CDS"/>
    <property type="molecule type" value="Genomic_DNA"/>
</dbReference>
<dbReference type="HOGENOM" id="CLU_767168_0_0_1"/>
<feature type="transmembrane region" description="Helical" evidence="1">
    <location>
        <begin position="112"/>
        <end position="132"/>
    </location>
</feature>
<accession>F6TUB6</accession>
<reference evidence="3" key="1">
    <citation type="journal article" date="2002" name="Science">
        <title>The draft genome of Ciona intestinalis: insights into chordate and vertebrate origins.</title>
        <authorList>
            <person name="Dehal P."/>
            <person name="Satou Y."/>
            <person name="Campbell R.K."/>
            <person name="Chapman J."/>
            <person name="Degnan B."/>
            <person name="De Tomaso A."/>
            <person name="Davidson B."/>
            <person name="Di Gregorio A."/>
            <person name="Gelpke M."/>
            <person name="Goodstein D.M."/>
            <person name="Harafuji N."/>
            <person name="Hastings K.E."/>
            <person name="Ho I."/>
            <person name="Hotta K."/>
            <person name="Huang W."/>
            <person name="Kawashima T."/>
            <person name="Lemaire P."/>
            <person name="Martinez D."/>
            <person name="Meinertzhagen I.A."/>
            <person name="Necula S."/>
            <person name="Nonaka M."/>
            <person name="Putnam N."/>
            <person name="Rash S."/>
            <person name="Saiga H."/>
            <person name="Satake M."/>
            <person name="Terry A."/>
            <person name="Yamada L."/>
            <person name="Wang H.G."/>
            <person name="Awazu S."/>
            <person name="Azumi K."/>
            <person name="Boore J."/>
            <person name="Branno M."/>
            <person name="Chin-Bow S."/>
            <person name="DeSantis R."/>
            <person name="Doyle S."/>
            <person name="Francino P."/>
            <person name="Keys D.N."/>
            <person name="Haga S."/>
            <person name="Hayashi H."/>
            <person name="Hino K."/>
            <person name="Imai K.S."/>
            <person name="Inaba K."/>
            <person name="Kano S."/>
            <person name="Kobayashi K."/>
            <person name="Kobayashi M."/>
            <person name="Lee B.I."/>
            <person name="Makabe K.W."/>
            <person name="Manohar C."/>
            <person name="Matassi G."/>
            <person name="Medina M."/>
            <person name="Mochizuki Y."/>
            <person name="Mount S."/>
            <person name="Morishita T."/>
            <person name="Miura S."/>
            <person name="Nakayama A."/>
            <person name="Nishizaka S."/>
            <person name="Nomoto H."/>
            <person name="Ohta F."/>
            <person name="Oishi K."/>
            <person name="Rigoutsos I."/>
            <person name="Sano M."/>
            <person name="Sasaki A."/>
            <person name="Sasakura Y."/>
            <person name="Shoguchi E."/>
            <person name="Shin-i T."/>
            <person name="Spagnuolo A."/>
            <person name="Stainier D."/>
            <person name="Suzuki M.M."/>
            <person name="Tassy O."/>
            <person name="Takatori N."/>
            <person name="Tokuoka M."/>
            <person name="Yagi K."/>
            <person name="Yoshizaki F."/>
            <person name="Wada S."/>
            <person name="Zhang C."/>
            <person name="Hyatt P.D."/>
            <person name="Larimer F."/>
            <person name="Detter C."/>
            <person name="Doggett N."/>
            <person name="Glavina T."/>
            <person name="Hawkins T."/>
            <person name="Richardson P."/>
            <person name="Lucas S."/>
            <person name="Kohara Y."/>
            <person name="Levine M."/>
            <person name="Satoh N."/>
            <person name="Rokhsar D.S."/>
        </authorList>
    </citation>
    <scope>NUCLEOTIDE SEQUENCE [LARGE SCALE GENOMIC DNA]</scope>
</reference>
<keyword evidence="1" id="KW-0812">Transmembrane</keyword>
<protein>
    <submittedName>
        <fullName evidence="2">Uncharacterized LOC100185483</fullName>
    </submittedName>
</protein>
<feature type="transmembrane region" description="Helical" evidence="1">
    <location>
        <begin position="257"/>
        <end position="282"/>
    </location>
</feature>
<feature type="transmembrane region" description="Helical" evidence="1">
    <location>
        <begin position="6"/>
        <end position="28"/>
    </location>
</feature>
<proteinExistence type="predicted"/>
<dbReference type="Proteomes" id="UP000008144">
    <property type="component" value="Chromosome 2"/>
</dbReference>
<sequence length="361" mass="40499">MDKVDATLMGSAIGSTIALILIASYLFICSLSRANHWIHLIRKGNSSKKATTAATNVIETRPLNSGKTNSSRAHVILYTICSFLISVIVLRAFLYVVLMILGTKAGELACDLILETATLLSGLGLVFVYAFVWRCQRYFYFLKEFHRFYTKPIRMISWCIAFIMTITAMTRLMLYMMGWKYGAQSSPSAYGCRMLAFNENGTYVSYMERNLLLMYNTVMGSVISVLGFGLYFNLWFRSNRTGGASGIAVSCLLQNQLLRSTVCSLFMLVSAVIPEILLWFVIPGNLPAVLTYVVEDASFIVQVVSMFCCLGDWKTAFFPDVIQNLVCCVMCRRRGNINMQNTADHSADESGRTYVLEEITH</sequence>
<dbReference type="EMBL" id="EAAA01001330">
    <property type="status" value="NOT_ANNOTATED_CDS"/>
    <property type="molecule type" value="Genomic_DNA"/>
</dbReference>
<dbReference type="GeneID" id="100185483"/>
<feature type="transmembrane region" description="Helical" evidence="1">
    <location>
        <begin position="213"/>
        <end position="236"/>
    </location>
</feature>
<dbReference type="InParanoid" id="F6TUB6"/>
<organism evidence="2 3">
    <name type="scientific">Ciona intestinalis</name>
    <name type="common">Transparent sea squirt</name>
    <name type="synonym">Ascidia intestinalis</name>
    <dbReference type="NCBI Taxonomy" id="7719"/>
    <lineage>
        <taxon>Eukaryota</taxon>
        <taxon>Metazoa</taxon>
        <taxon>Chordata</taxon>
        <taxon>Tunicata</taxon>
        <taxon>Ascidiacea</taxon>
        <taxon>Phlebobranchia</taxon>
        <taxon>Cionidae</taxon>
        <taxon>Ciona</taxon>
    </lineage>
</organism>
<reference evidence="2" key="3">
    <citation type="submission" date="2025-08" db="UniProtKB">
        <authorList>
            <consortium name="Ensembl"/>
        </authorList>
    </citation>
    <scope>IDENTIFICATION</scope>
</reference>
<keyword evidence="1" id="KW-0472">Membrane</keyword>
<evidence type="ECO:0000313" key="2">
    <source>
        <dbReference type="Ensembl" id="ENSCINP00000008598.3"/>
    </source>
</evidence>
<evidence type="ECO:0000256" key="1">
    <source>
        <dbReference type="SAM" id="Phobius"/>
    </source>
</evidence>
<keyword evidence="1" id="KW-1133">Transmembrane helix</keyword>
<gene>
    <name evidence="2" type="primary">LOC100185483</name>
</gene>
<evidence type="ECO:0000313" key="3">
    <source>
        <dbReference type="Proteomes" id="UP000008144"/>
    </source>
</evidence>
<reference evidence="2" key="4">
    <citation type="submission" date="2025-09" db="UniProtKB">
        <authorList>
            <consortium name="Ensembl"/>
        </authorList>
    </citation>
    <scope>IDENTIFICATION</scope>
</reference>
<feature type="transmembrane region" description="Helical" evidence="1">
    <location>
        <begin position="153"/>
        <end position="177"/>
    </location>
</feature>
<dbReference type="RefSeq" id="XP_026696303.1">
    <property type="nucleotide sequence ID" value="XM_026840502.1"/>
</dbReference>
<keyword evidence="3" id="KW-1185">Reference proteome</keyword>
<feature type="transmembrane region" description="Helical" evidence="1">
    <location>
        <begin position="75"/>
        <end position="100"/>
    </location>
</feature>
<reference evidence="2" key="2">
    <citation type="journal article" date="2008" name="Genome Biol.">
        <title>Improved genome assembly and evidence-based global gene model set for the chordate Ciona intestinalis: new insight into intron and operon populations.</title>
        <authorList>
            <person name="Satou Y."/>
            <person name="Mineta K."/>
            <person name="Ogasawara M."/>
            <person name="Sasakura Y."/>
            <person name="Shoguchi E."/>
            <person name="Ueno K."/>
            <person name="Yamada L."/>
            <person name="Matsumoto J."/>
            <person name="Wasserscheid J."/>
            <person name="Dewar K."/>
            <person name="Wiley G.B."/>
            <person name="Macmil S.L."/>
            <person name="Roe B.A."/>
            <person name="Zeller R.W."/>
            <person name="Hastings K.E."/>
            <person name="Lemaire P."/>
            <person name="Lindquist E."/>
            <person name="Endo T."/>
            <person name="Hotta K."/>
            <person name="Inaba K."/>
        </authorList>
    </citation>
    <scope>NUCLEOTIDE SEQUENCE [LARGE SCALE GENOMIC DNA]</scope>
    <source>
        <strain evidence="2">wild type</strain>
    </source>
</reference>
<dbReference type="Ensembl" id="ENSCINT00000008598.3">
    <property type="protein sequence ID" value="ENSCINP00000008598.3"/>
    <property type="gene ID" value="ENSCING00000004158.3"/>
</dbReference>
<name>F6TUB6_CIOIN</name>
<accession>A0A1W5BPC3</accession>
<dbReference type="AlphaFoldDB" id="F6TUB6"/>